<dbReference type="EMBL" id="JADJUC010000031">
    <property type="protein sequence ID" value="MBK8525447.1"/>
    <property type="molecule type" value="Genomic_DNA"/>
</dbReference>
<evidence type="ECO:0000313" key="2">
    <source>
        <dbReference type="Proteomes" id="UP000886689"/>
    </source>
</evidence>
<reference evidence="1" key="1">
    <citation type="submission" date="2020-10" db="EMBL/GenBank/DDBJ databases">
        <title>Connecting structure to function with the recovery of over 1000 high-quality activated sludge metagenome-assembled genomes encoding full-length rRNA genes using long-read sequencing.</title>
        <authorList>
            <person name="Singleton C.M."/>
            <person name="Petriglieri F."/>
            <person name="Kristensen J.M."/>
            <person name="Kirkegaard R.H."/>
            <person name="Michaelsen T.Y."/>
            <person name="Andersen M.H."/>
            <person name="Karst S.M."/>
            <person name="Dueholm M.S."/>
            <person name="Nielsen P.H."/>
            <person name="Albertsen M."/>
        </authorList>
    </citation>
    <scope>NUCLEOTIDE SEQUENCE</scope>
    <source>
        <strain evidence="1">Hirt_18-Q3-R61-65_BATAC.395</strain>
    </source>
</reference>
<accession>A0A9D7PTA7</accession>
<dbReference type="Proteomes" id="UP000886689">
    <property type="component" value="Unassembled WGS sequence"/>
</dbReference>
<protein>
    <recommendedName>
        <fullName evidence="3">ParB/Sulfiredoxin domain-containing protein</fullName>
    </recommendedName>
</protein>
<comment type="caution">
    <text evidence="1">The sequence shown here is derived from an EMBL/GenBank/DDBJ whole genome shotgun (WGS) entry which is preliminary data.</text>
</comment>
<evidence type="ECO:0008006" key="3">
    <source>
        <dbReference type="Google" id="ProtNLM"/>
    </source>
</evidence>
<gene>
    <name evidence="1" type="ORF">IPL58_16305</name>
</gene>
<sequence length="206" mass="22842">MAMTGKNAKASRPSLISLRLSDIEFDSITPSCQLQASLRHITQAIPTVTQQALQILELAQPLLVVELDGIDKRRYRLVGGHRTFQLLLEQEPRGRKTWAILLTKADAQTLATHEAFDAVVSKLIQRPDGKDLAVIAAALQGNEKLRKDVSSLLPVATDNELATALGMSRTTLYRQTESVKNTSAKFLETHEPEKKIDLEFDLDEEA</sequence>
<evidence type="ECO:0000313" key="1">
    <source>
        <dbReference type="EMBL" id="MBK8525447.1"/>
    </source>
</evidence>
<organism evidence="1 2">
    <name type="scientific">Candidatus Proximibacter danicus</name>
    <dbReference type="NCBI Taxonomy" id="2954365"/>
    <lineage>
        <taxon>Bacteria</taxon>
        <taxon>Pseudomonadati</taxon>
        <taxon>Pseudomonadota</taxon>
        <taxon>Betaproteobacteria</taxon>
        <taxon>Candidatus Proximibacter</taxon>
    </lineage>
</organism>
<dbReference type="AlphaFoldDB" id="A0A9D7PTA7"/>
<name>A0A9D7PTA7_9PROT</name>
<proteinExistence type="predicted"/>